<evidence type="ECO:0000313" key="3">
    <source>
        <dbReference type="EnsemblProtists" id="EKX54275"/>
    </source>
</evidence>
<dbReference type="AlphaFoldDB" id="L1K1H4"/>
<dbReference type="EMBL" id="JH992967">
    <property type="protein sequence ID" value="EKX54275.1"/>
    <property type="molecule type" value="Genomic_DNA"/>
</dbReference>
<protein>
    <submittedName>
        <fullName evidence="2 3">Uncharacterized protein</fullName>
    </submittedName>
</protein>
<evidence type="ECO:0000313" key="2">
    <source>
        <dbReference type="EMBL" id="EKX54275.1"/>
    </source>
</evidence>
<sequence>MTSTLLHHYREHPPDIQNFRKEREETANQVTENVSKQLMVPPPLSSNILKDANDFKAIRRKVSFVEDEIEVPRKGTRSLVSPLLWVPGVLRSKGPWATVMKETEEGESYILDSGLEWDHTNVFSKDEEVTKKKLLQEIRAKDRIIAELDETLKASQRSLDAIEMRTRNRQHKLQREINRARERDREQQLKETQRIIAPLKQQNELLKERYSTLKQAHQARIKNGFAQDTFSSKYNSAMMKVKEIARDLSKQEVQSLRNRISSLERKAKSDAEYILDLKQRLIAAAKAAEFRYGEAESKRCPGW</sequence>
<name>L1K1H4_GUITC</name>
<dbReference type="OrthoDB" id="10606105at2759"/>
<feature type="coiled-coil region" evidence="1">
    <location>
        <begin position="131"/>
        <end position="209"/>
    </location>
</feature>
<dbReference type="Proteomes" id="UP000011087">
    <property type="component" value="Unassembled WGS sequence"/>
</dbReference>
<dbReference type="KEGG" id="gtt:GUITHDRAFT_132036"/>
<reference evidence="4" key="2">
    <citation type="submission" date="2012-11" db="EMBL/GenBank/DDBJ databases">
        <authorList>
            <person name="Kuo A."/>
            <person name="Curtis B.A."/>
            <person name="Tanifuji G."/>
            <person name="Burki F."/>
            <person name="Gruber A."/>
            <person name="Irimia M."/>
            <person name="Maruyama S."/>
            <person name="Arias M.C."/>
            <person name="Ball S.G."/>
            <person name="Gile G.H."/>
            <person name="Hirakawa Y."/>
            <person name="Hopkins J.F."/>
            <person name="Rensing S.A."/>
            <person name="Schmutz J."/>
            <person name="Symeonidi A."/>
            <person name="Elias M."/>
            <person name="Eveleigh R.J."/>
            <person name="Herman E.K."/>
            <person name="Klute M.J."/>
            <person name="Nakayama T."/>
            <person name="Obornik M."/>
            <person name="Reyes-Prieto A."/>
            <person name="Armbrust E.V."/>
            <person name="Aves S.J."/>
            <person name="Beiko R.G."/>
            <person name="Coutinho P."/>
            <person name="Dacks J.B."/>
            <person name="Durnford D.G."/>
            <person name="Fast N.M."/>
            <person name="Green B.R."/>
            <person name="Grisdale C."/>
            <person name="Hempe F."/>
            <person name="Henrissat B."/>
            <person name="Hoppner M.P."/>
            <person name="Ishida K.-I."/>
            <person name="Kim E."/>
            <person name="Koreny L."/>
            <person name="Kroth P.G."/>
            <person name="Liu Y."/>
            <person name="Malik S.-B."/>
            <person name="Maier U.G."/>
            <person name="McRose D."/>
            <person name="Mock T."/>
            <person name="Neilson J.A."/>
            <person name="Onodera N.T."/>
            <person name="Poole A.M."/>
            <person name="Pritham E.J."/>
            <person name="Richards T.A."/>
            <person name="Rocap G."/>
            <person name="Roy S.W."/>
            <person name="Sarai C."/>
            <person name="Schaack S."/>
            <person name="Shirato S."/>
            <person name="Slamovits C.H."/>
            <person name="Spencer D.F."/>
            <person name="Suzuki S."/>
            <person name="Worden A.Z."/>
            <person name="Zauner S."/>
            <person name="Barry K."/>
            <person name="Bell C."/>
            <person name="Bharti A.K."/>
            <person name="Crow J.A."/>
            <person name="Grimwood J."/>
            <person name="Kramer R."/>
            <person name="Lindquist E."/>
            <person name="Lucas S."/>
            <person name="Salamov A."/>
            <person name="McFadden G.I."/>
            <person name="Lane C.E."/>
            <person name="Keeling P.J."/>
            <person name="Gray M.W."/>
            <person name="Grigoriev I.V."/>
            <person name="Archibald J.M."/>
        </authorList>
    </citation>
    <scope>NUCLEOTIDE SEQUENCE</scope>
    <source>
        <strain evidence="4">CCMP2712</strain>
    </source>
</reference>
<evidence type="ECO:0000256" key="1">
    <source>
        <dbReference type="SAM" id="Coils"/>
    </source>
</evidence>
<reference evidence="3" key="3">
    <citation type="submission" date="2015-06" db="UniProtKB">
        <authorList>
            <consortium name="EnsemblProtists"/>
        </authorList>
    </citation>
    <scope>IDENTIFICATION</scope>
</reference>
<proteinExistence type="predicted"/>
<dbReference type="PaxDb" id="55529-EKX54275"/>
<dbReference type="EnsemblProtists" id="EKX54275">
    <property type="protein sequence ID" value="EKX54275"/>
    <property type="gene ID" value="GUITHDRAFT_132036"/>
</dbReference>
<dbReference type="HOGENOM" id="CLU_919652_0_0_1"/>
<gene>
    <name evidence="2" type="ORF">GUITHDRAFT_132036</name>
</gene>
<keyword evidence="1" id="KW-0175">Coiled coil</keyword>
<organism evidence="2">
    <name type="scientific">Guillardia theta (strain CCMP2712)</name>
    <name type="common">Cryptophyte</name>
    <dbReference type="NCBI Taxonomy" id="905079"/>
    <lineage>
        <taxon>Eukaryota</taxon>
        <taxon>Cryptophyceae</taxon>
        <taxon>Pyrenomonadales</taxon>
        <taxon>Geminigeraceae</taxon>
        <taxon>Guillardia</taxon>
    </lineage>
</organism>
<dbReference type="GeneID" id="17311065"/>
<reference evidence="2 4" key="1">
    <citation type="journal article" date="2012" name="Nature">
        <title>Algal genomes reveal evolutionary mosaicism and the fate of nucleomorphs.</title>
        <authorList>
            <consortium name="DOE Joint Genome Institute"/>
            <person name="Curtis B.A."/>
            <person name="Tanifuji G."/>
            <person name="Burki F."/>
            <person name="Gruber A."/>
            <person name="Irimia M."/>
            <person name="Maruyama S."/>
            <person name="Arias M.C."/>
            <person name="Ball S.G."/>
            <person name="Gile G.H."/>
            <person name="Hirakawa Y."/>
            <person name="Hopkins J.F."/>
            <person name="Kuo A."/>
            <person name="Rensing S.A."/>
            <person name="Schmutz J."/>
            <person name="Symeonidi A."/>
            <person name="Elias M."/>
            <person name="Eveleigh R.J."/>
            <person name="Herman E.K."/>
            <person name="Klute M.J."/>
            <person name="Nakayama T."/>
            <person name="Obornik M."/>
            <person name="Reyes-Prieto A."/>
            <person name="Armbrust E.V."/>
            <person name="Aves S.J."/>
            <person name="Beiko R.G."/>
            <person name="Coutinho P."/>
            <person name="Dacks J.B."/>
            <person name="Durnford D.G."/>
            <person name="Fast N.M."/>
            <person name="Green B.R."/>
            <person name="Grisdale C.J."/>
            <person name="Hempel F."/>
            <person name="Henrissat B."/>
            <person name="Hoppner M.P."/>
            <person name="Ishida K."/>
            <person name="Kim E."/>
            <person name="Koreny L."/>
            <person name="Kroth P.G."/>
            <person name="Liu Y."/>
            <person name="Malik S.B."/>
            <person name="Maier U.G."/>
            <person name="McRose D."/>
            <person name="Mock T."/>
            <person name="Neilson J.A."/>
            <person name="Onodera N.T."/>
            <person name="Poole A.M."/>
            <person name="Pritham E.J."/>
            <person name="Richards T.A."/>
            <person name="Rocap G."/>
            <person name="Roy S.W."/>
            <person name="Sarai C."/>
            <person name="Schaack S."/>
            <person name="Shirato S."/>
            <person name="Slamovits C.H."/>
            <person name="Spencer D.F."/>
            <person name="Suzuki S."/>
            <person name="Worden A.Z."/>
            <person name="Zauner S."/>
            <person name="Barry K."/>
            <person name="Bell C."/>
            <person name="Bharti A.K."/>
            <person name="Crow J.A."/>
            <person name="Grimwood J."/>
            <person name="Kramer R."/>
            <person name="Lindquist E."/>
            <person name="Lucas S."/>
            <person name="Salamov A."/>
            <person name="McFadden G.I."/>
            <person name="Lane C.E."/>
            <person name="Keeling P.J."/>
            <person name="Gray M.W."/>
            <person name="Grigoriev I.V."/>
            <person name="Archibald J.M."/>
        </authorList>
    </citation>
    <scope>NUCLEOTIDE SEQUENCE</scope>
    <source>
        <strain evidence="2 4">CCMP2712</strain>
    </source>
</reference>
<dbReference type="RefSeq" id="XP_005841255.1">
    <property type="nucleotide sequence ID" value="XM_005841198.1"/>
</dbReference>
<keyword evidence="4" id="KW-1185">Reference proteome</keyword>
<evidence type="ECO:0000313" key="4">
    <source>
        <dbReference type="Proteomes" id="UP000011087"/>
    </source>
</evidence>
<accession>L1K1H4</accession>